<evidence type="ECO:0000313" key="2">
    <source>
        <dbReference type="EMBL" id="PZA21404.1"/>
    </source>
</evidence>
<dbReference type="Proteomes" id="UP000247602">
    <property type="component" value="Unassembled WGS sequence"/>
</dbReference>
<keyword evidence="3" id="KW-1185">Reference proteome</keyword>
<comment type="caution">
    <text evidence="2">The sequence shown here is derived from an EMBL/GenBank/DDBJ whole genome shotgun (WGS) entry which is preliminary data.</text>
</comment>
<feature type="transmembrane region" description="Helical" evidence="1">
    <location>
        <begin position="135"/>
        <end position="154"/>
    </location>
</feature>
<accession>A0A323V9F4</accession>
<reference evidence="2 3" key="1">
    <citation type="submission" date="2018-06" db="EMBL/GenBank/DDBJ databases">
        <title>Draft genome sequence of Modestobacter versicolor CP153-2.</title>
        <authorList>
            <person name="Gundlapally S.R."/>
        </authorList>
    </citation>
    <scope>NUCLEOTIDE SEQUENCE [LARGE SCALE GENOMIC DNA]</scope>
    <source>
        <strain evidence="2 3">CP153-2</strain>
    </source>
</reference>
<evidence type="ECO:0008006" key="4">
    <source>
        <dbReference type="Google" id="ProtNLM"/>
    </source>
</evidence>
<protein>
    <recommendedName>
        <fullName evidence="4">DUF1353 domain-containing protein</fullName>
    </recommendedName>
</protein>
<gene>
    <name evidence="2" type="ORF">DMO24_10395</name>
</gene>
<keyword evidence="1" id="KW-0812">Transmembrane</keyword>
<dbReference type="EMBL" id="QKNV01000091">
    <property type="protein sequence ID" value="PZA21404.1"/>
    <property type="molecule type" value="Genomic_DNA"/>
</dbReference>
<proteinExistence type="predicted"/>
<dbReference type="AlphaFoldDB" id="A0A323V9F4"/>
<dbReference type="InterPro" id="IPR010767">
    <property type="entry name" value="Phage_CGC-2007_Cje0229"/>
</dbReference>
<sequence>MRHRRPGHRPGVPFDSLALTVRRASDQLWEVVEPLVYRGRRDTFVVPAGFRTDFASVPRLVVWLIPRFGRYTPAAVLHDWLVTTGLQTRVVSSRDADGLFRRVLRELGVPPVRRWLMWCGVRWGALANPLRRSGWWVDAPRLLLLSVLLAPLVVPPGVVVAAALGLYTVVESAVAALLPGVGRRADRGMRL</sequence>
<keyword evidence="1" id="KW-1133">Transmembrane helix</keyword>
<dbReference type="Pfam" id="PF07087">
    <property type="entry name" value="DUF1353"/>
    <property type="match status" value="1"/>
</dbReference>
<evidence type="ECO:0000313" key="3">
    <source>
        <dbReference type="Proteomes" id="UP000247602"/>
    </source>
</evidence>
<name>A0A323V9F4_9ACTN</name>
<organism evidence="2 3">
    <name type="scientific">Modestobacter versicolor</name>
    <dbReference type="NCBI Taxonomy" id="429133"/>
    <lineage>
        <taxon>Bacteria</taxon>
        <taxon>Bacillati</taxon>
        <taxon>Actinomycetota</taxon>
        <taxon>Actinomycetes</taxon>
        <taxon>Geodermatophilales</taxon>
        <taxon>Geodermatophilaceae</taxon>
        <taxon>Modestobacter</taxon>
    </lineage>
</organism>
<keyword evidence="1" id="KW-0472">Membrane</keyword>
<evidence type="ECO:0000256" key="1">
    <source>
        <dbReference type="SAM" id="Phobius"/>
    </source>
</evidence>